<dbReference type="Proteomes" id="UP001596226">
    <property type="component" value="Unassembled WGS sequence"/>
</dbReference>
<protein>
    <submittedName>
        <fullName evidence="3">Uncharacterized protein</fullName>
    </submittedName>
</protein>
<gene>
    <name evidence="3" type="ORF">ACFQGL_05605</name>
</gene>
<reference evidence="4" key="1">
    <citation type="journal article" date="2019" name="Int. J. Syst. Evol. Microbiol.">
        <title>The Global Catalogue of Microorganisms (GCM) 10K type strain sequencing project: providing services to taxonomists for standard genome sequencing and annotation.</title>
        <authorList>
            <consortium name="The Broad Institute Genomics Platform"/>
            <consortium name="The Broad Institute Genome Sequencing Center for Infectious Disease"/>
            <person name="Wu L."/>
            <person name="Ma J."/>
        </authorList>
    </citation>
    <scope>NUCLEOTIDE SEQUENCE [LARGE SCALE GENOMIC DNA]</scope>
    <source>
        <strain evidence="4">CGMCC 4.7144</strain>
    </source>
</reference>
<feature type="transmembrane region" description="Helical" evidence="2">
    <location>
        <begin position="61"/>
        <end position="84"/>
    </location>
</feature>
<evidence type="ECO:0000256" key="1">
    <source>
        <dbReference type="SAM" id="MobiDB-lite"/>
    </source>
</evidence>
<keyword evidence="2" id="KW-1133">Transmembrane helix</keyword>
<accession>A0ABW1H2B7</accession>
<proteinExistence type="predicted"/>
<keyword evidence="2" id="KW-0812">Transmembrane</keyword>
<sequence length="337" mass="36424">MSVVDRQTGFGGERQANVKGSYYEGNVDKSTHTHHHRHYAPRANVDLREDEATESGSGSGAAAAAGGGGLGVVVVLAVLGYFIFGGNEPFPATSDPWPAEVKQEAVIAAAGSWLDKCAKSPSATPANCPQSIVETSDVSTVRWAFYGNPLEAAVIHYTEAESRFDMLGTVMVTADYTASKELRRVVTPAKYWAKVKWVDGRLDVQEVKEHSAIGDPDVVKQDPKVPWELVATKLSDAFTRCVRDAKSAMPAGCPEWSPPSGAEKIKWSSTGDPLLIARATFDPKFAIYRVKGTYELAVRYTWLGTTKTDTRNPTYEAWIAPTAAGPVVLQIKDTTTV</sequence>
<name>A0ABW1H2B7_9ACTN</name>
<dbReference type="RefSeq" id="WP_377506370.1">
    <property type="nucleotide sequence ID" value="NZ_JBHSQS010000003.1"/>
</dbReference>
<evidence type="ECO:0000256" key="2">
    <source>
        <dbReference type="SAM" id="Phobius"/>
    </source>
</evidence>
<keyword evidence="4" id="KW-1185">Reference proteome</keyword>
<comment type="caution">
    <text evidence="3">The sequence shown here is derived from an EMBL/GenBank/DDBJ whole genome shotgun (WGS) entry which is preliminary data.</text>
</comment>
<dbReference type="EMBL" id="JBHSQS010000003">
    <property type="protein sequence ID" value="MFC5922816.1"/>
    <property type="molecule type" value="Genomic_DNA"/>
</dbReference>
<evidence type="ECO:0000313" key="3">
    <source>
        <dbReference type="EMBL" id="MFC5922816.1"/>
    </source>
</evidence>
<feature type="region of interest" description="Disordered" evidence="1">
    <location>
        <begin position="21"/>
        <end position="61"/>
    </location>
</feature>
<organism evidence="3 4">
    <name type="scientific">Micromonospora vulcania</name>
    <dbReference type="NCBI Taxonomy" id="1441873"/>
    <lineage>
        <taxon>Bacteria</taxon>
        <taxon>Bacillati</taxon>
        <taxon>Actinomycetota</taxon>
        <taxon>Actinomycetes</taxon>
        <taxon>Micromonosporales</taxon>
        <taxon>Micromonosporaceae</taxon>
        <taxon>Micromonospora</taxon>
    </lineage>
</organism>
<keyword evidence="2" id="KW-0472">Membrane</keyword>
<evidence type="ECO:0000313" key="4">
    <source>
        <dbReference type="Proteomes" id="UP001596226"/>
    </source>
</evidence>